<evidence type="ECO:0000313" key="2">
    <source>
        <dbReference type="Proteomes" id="UP000017174"/>
    </source>
</evidence>
<reference evidence="1 2" key="1">
    <citation type="submission" date="2013-08" db="EMBL/GenBank/DDBJ databases">
        <authorList>
            <person name="Weinstock G."/>
            <person name="Sodergren E."/>
            <person name="Wylie T."/>
            <person name="Fulton L."/>
            <person name="Fulton R."/>
            <person name="Fronick C."/>
            <person name="O'Laughlin M."/>
            <person name="Godfrey J."/>
            <person name="Miner T."/>
            <person name="Herter B."/>
            <person name="Appelbaum E."/>
            <person name="Cordes M."/>
            <person name="Lek S."/>
            <person name="Wollam A."/>
            <person name="Pepin K.H."/>
            <person name="Palsikar V.B."/>
            <person name="Mitreva M."/>
            <person name="Wilson R.K."/>
        </authorList>
    </citation>
    <scope>NUCLEOTIDE SEQUENCE [LARGE SCALE GENOMIC DNA]</scope>
    <source>
        <strain evidence="1 2">F0184</strain>
    </source>
</reference>
<accession>U7UXD7</accession>
<organism evidence="1 2">
    <name type="scientific">Rothia aeria F0184</name>
    <dbReference type="NCBI Taxonomy" id="888019"/>
    <lineage>
        <taxon>Bacteria</taxon>
        <taxon>Bacillati</taxon>
        <taxon>Actinomycetota</taxon>
        <taxon>Actinomycetes</taxon>
        <taxon>Micrococcales</taxon>
        <taxon>Micrococcaceae</taxon>
        <taxon>Rothia</taxon>
    </lineage>
</organism>
<dbReference type="Proteomes" id="UP000017174">
    <property type="component" value="Unassembled WGS sequence"/>
</dbReference>
<dbReference type="HOGENOM" id="CLU_3047636_0_0_11"/>
<gene>
    <name evidence="1" type="ORF">HMPREF0742_02481</name>
</gene>
<proteinExistence type="predicted"/>
<dbReference type="EMBL" id="AXZG01000069">
    <property type="protein sequence ID" value="ERT63980.1"/>
    <property type="molecule type" value="Genomic_DNA"/>
</dbReference>
<protein>
    <submittedName>
        <fullName evidence="1">Uncharacterized protein</fullName>
    </submittedName>
</protein>
<evidence type="ECO:0000313" key="1">
    <source>
        <dbReference type="EMBL" id="ERT63980.1"/>
    </source>
</evidence>
<comment type="caution">
    <text evidence="1">The sequence shown here is derived from an EMBL/GenBank/DDBJ whole genome shotgun (WGS) entry which is preliminary data.</text>
</comment>
<dbReference type="AlphaFoldDB" id="U7UXD7"/>
<name>U7UXD7_9MICC</name>
<sequence length="54" mass="6083">MHKNHTHITPFANEIIYSVTCFMVFCGDIPTNPKSPFAFRAKGDLSEYLHNAAV</sequence>